<keyword evidence="5" id="KW-0408">Iron</keyword>
<evidence type="ECO:0000313" key="10">
    <source>
        <dbReference type="Proteomes" id="UP000243876"/>
    </source>
</evidence>
<feature type="non-terminal residue" evidence="9">
    <location>
        <position position="1"/>
    </location>
</feature>
<dbReference type="Pfam" id="PF03232">
    <property type="entry name" value="COQ7"/>
    <property type="match status" value="1"/>
</dbReference>
<dbReference type="AlphaFoldDB" id="A0A0D6EHA8"/>
<dbReference type="HAMAP" id="MF_01658">
    <property type="entry name" value="COQ7"/>
    <property type="match status" value="1"/>
</dbReference>
<dbReference type="InterPro" id="IPR011566">
    <property type="entry name" value="Ubq_synth_Coq7"/>
</dbReference>
<protein>
    <submittedName>
        <fullName evidence="9">SPOSA6832_00801-mRNA-1:cds</fullName>
    </submittedName>
</protein>
<dbReference type="GO" id="GO:0046872">
    <property type="term" value="F:metal ion binding"/>
    <property type="evidence" value="ECO:0007669"/>
    <property type="project" value="UniProtKB-KW"/>
</dbReference>
<keyword evidence="10" id="KW-1185">Reference proteome</keyword>
<gene>
    <name evidence="9" type="primary">SPOSA6832_00801</name>
</gene>
<dbReference type="GO" id="GO:0006744">
    <property type="term" value="P:ubiquinone biosynthetic process"/>
    <property type="evidence" value="ECO:0007669"/>
    <property type="project" value="UniProtKB-KW"/>
</dbReference>
<evidence type="ECO:0000256" key="6">
    <source>
        <dbReference type="ARBA" id="ARBA00023033"/>
    </source>
</evidence>
<evidence type="ECO:0000256" key="3">
    <source>
        <dbReference type="ARBA" id="ARBA00022723"/>
    </source>
</evidence>
<dbReference type="OrthoDB" id="275371at2759"/>
<dbReference type="InterPro" id="IPR009078">
    <property type="entry name" value="Ferritin-like_SF"/>
</dbReference>
<evidence type="ECO:0000256" key="2">
    <source>
        <dbReference type="ARBA" id="ARBA00022688"/>
    </source>
</evidence>
<reference evidence="10" key="1">
    <citation type="submission" date="2015-02" db="EMBL/GenBank/DDBJ databases">
        <authorList>
            <person name="Gon?alves P."/>
        </authorList>
    </citation>
    <scope>NUCLEOTIDE SEQUENCE [LARGE SCALE GENOMIC DNA]</scope>
</reference>
<dbReference type="GO" id="GO:0008682">
    <property type="term" value="F:3-demethoxyubiquinol 3-hydroxylase activity"/>
    <property type="evidence" value="ECO:0007669"/>
    <property type="project" value="TreeGrafter"/>
</dbReference>
<dbReference type="SUPFAM" id="SSF47240">
    <property type="entry name" value="Ferritin-like"/>
    <property type="match status" value="1"/>
</dbReference>
<dbReference type="GO" id="GO:0005743">
    <property type="term" value="C:mitochondrial inner membrane"/>
    <property type="evidence" value="ECO:0007669"/>
    <property type="project" value="TreeGrafter"/>
</dbReference>
<keyword evidence="3" id="KW-0479">Metal-binding</keyword>
<name>A0A0D6EHA8_SPOSA</name>
<dbReference type="PANTHER" id="PTHR11237">
    <property type="entry name" value="COENZYME Q10 BIOSYNTHESIS PROTEIN 7"/>
    <property type="match status" value="1"/>
</dbReference>
<evidence type="ECO:0000256" key="7">
    <source>
        <dbReference type="ARBA" id="ARBA00023136"/>
    </source>
</evidence>
<organism evidence="9 10">
    <name type="scientific">Sporidiobolus salmonicolor</name>
    <name type="common">Yeast-like fungus</name>
    <name type="synonym">Sporobolomyces salmonicolor</name>
    <dbReference type="NCBI Taxonomy" id="5005"/>
    <lineage>
        <taxon>Eukaryota</taxon>
        <taxon>Fungi</taxon>
        <taxon>Dikarya</taxon>
        <taxon>Basidiomycota</taxon>
        <taxon>Pucciniomycotina</taxon>
        <taxon>Microbotryomycetes</taxon>
        <taxon>Sporidiobolales</taxon>
        <taxon>Sporidiobolaceae</taxon>
        <taxon>Sporobolomyces</taxon>
    </lineage>
</organism>
<keyword evidence="2" id="KW-0831">Ubiquinone biosynthesis</keyword>
<comment type="pathway">
    <text evidence="1">Cofactor biosynthesis; ubiquinone biosynthesis.</text>
</comment>
<dbReference type="EMBL" id="CENE01000002">
    <property type="protein sequence ID" value="CEQ39291.1"/>
    <property type="molecule type" value="Genomic_DNA"/>
</dbReference>
<dbReference type="PANTHER" id="PTHR11237:SF4">
    <property type="entry name" value="5-DEMETHOXYUBIQUINONE HYDROXYLASE, MITOCHONDRIAL"/>
    <property type="match status" value="1"/>
</dbReference>
<evidence type="ECO:0000256" key="8">
    <source>
        <dbReference type="SAM" id="MobiDB-lite"/>
    </source>
</evidence>
<sequence length="261" mass="28762">MSMQTPRSLVTPTVRLWARSHSTSSVPPSFVPGSRTSADTEIPYGDPTLASSAYLPRRDRSAPPSEATDPRAVTETPELTPAQRDILEKIIRVDQAGELGANYIYYGQHAVLKNLTRDPRTTGLVQNMWDGEKKHIAAFDKLITQHEIRPTALYPIWKAMAFGLGAGTALMGRRAAMACTEAVETVIGEHYNEQLDQLKKDFPDHPSIPLLEKILVEFRDDELEHLDTAIENESQQAPAYALLSAVIAGGCRWAIGATSRI</sequence>
<keyword evidence="4" id="KW-0560">Oxidoreductase</keyword>
<evidence type="ECO:0000256" key="1">
    <source>
        <dbReference type="ARBA" id="ARBA00004749"/>
    </source>
</evidence>
<keyword evidence="7" id="KW-0472">Membrane</keyword>
<dbReference type="Proteomes" id="UP000243876">
    <property type="component" value="Unassembled WGS sequence"/>
</dbReference>
<evidence type="ECO:0000256" key="5">
    <source>
        <dbReference type="ARBA" id="ARBA00023004"/>
    </source>
</evidence>
<evidence type="ECO:0000313" key="9">
    <source>
        <dbReference type="EMBL" id="CEQ39291.1"/>
    </source>
</evidence>
<accession>A0A0D6EHA8</accession>
<dbReference type="CDD" id="cd01042">
    <property type="entry name" value="DMQH"/>
    <property type="match status" value="1"/>
</dbReference>
<feature type="region of interest" description="Disordered" evidence="8">
    <location>
        <begin position="21"/>
        <end position="80"/>
    </location>
</feature>
<keyword evidence="6" id="KW-0503">Monooxygenase</keyword>
<evidence type="ECO:0000256" key="4">
    <source>
        <dbReference type="ARBA" id="ARBA00023002"/>
    </source>
</evidence>
<proteinExistence type="inferred from homology"/>